<evidence type="ECO:0000256" key="12">
    <source>
        <dbReference type="ARBA" id="ARBA00022741"/>
    </source>
</evidence>
<evidence type="ECO:0000256" key="20">
    <source>
        <dbReference type="ARBA" id="ARBA00048679"/>
    </source>
</evidence>
<dbReference type="PROSITE" id="PS51450">
    <property type="entry name" value="LRR"/>
    <property type="match status" value="1"/>
</dbReference>
<reference evidence="25 26" key="1">
    <citation type="submission" date="2024-01" db="EMBL/GenBank/DDBJ databases">
        <title>The complete chloroplast genome sequence of Lithospermum erythrorhizon: insights into the phylogenetic relationship among Boraginaceae species and the maternal lineages of purple gromwells.</title>
        <authorList>
            <person name="Okada T."/>
            <person name="Watanabe K."/>
        </authorList>
    </citation>
    <scope>NUCLEOTIDE SEQUENCE [LARGE SCALE GENOMIC DNA]</scope>
</reference>
<dbReference type="InterPro" id="IPR000719">
    <property type="entry name" value="Prot_kinase_dom"/>
</dbReference>
<keyword evidence="14 21" id="KW-0067">ATP-binding</keyword>
<keyword evidence="11" id="KW-0677">Repeat</keyword>
<dbReference type="InterPro" id="IPR001245">
    <property type="entry name" value="Ser-Thr/Tyr_kinase_cat_dom"/>
</dbReference>
<dbReference type="Pfam" id="PF13855">
    <property type="entry name" value="LRR_8"/>
    <property type="match status" value="2"/>
</dbReference>
<dbReference type="InterPro" id="IPR011009">
    <property type="entry name" value="Kinase-like_dom_sf"/>
</dbReference>
<dbReference type="SMART" id="SM00369">
    <property type="entry name" value="LRR_TYP"/>
    <property type="match status" value="7"/>
</dbReference>
<dbReference type="PROSITE" id="PS50011">
    <property type="entry name" value="PROTEIN_KINASE_DOM"/>
    <property type="match status" value="1"/>
</dbReference>
<dbReference type="PANTHER" id="PTHR48056:SF73">
    <property type="entry name" value="LRR RECEPTOR-LIKE SERINE_THREONINE-PROTEIN KINASE EFR"/>
    <property type="match status" value="1"/>
</dbReference>
<keyword evidence="10 23" id="KW-0732">Signal</keyword>
<dbReference type="Pfam" id="PF07714">
    <property type="entry name" value="PK_Tyr_Ser-Thr"/>
    <property type="match status" value="1"/>
</dbReference>
<dbReference type="GO" id="GO:0051707">
    <property type="term" value="P:response to other organism"/>
    <property type="evidence" value="ECO:0007669"/>
    <property type="project" value="UniProtKB-ARBA"/>
</dbReference>
<comment type="catalytic activity">
    <reaction evidence="19">
        <text>L-threonyl-[protein] + ATP = O-phospho-L-threonyl-[protein] + ADP + H(+)</text>
        <dbReference type="Rhea" id="RHEA:46608"/>
        <dbReference type="Rhea" id="RHEA-COMP:11060"/>
        <dbReference type="Rhea" id="RHEA-COMP:11605"/>
        <dbReference type="ChEBI" id="CHEBI:15378"/>
        <dbReference type="ChEBI" id="CHEBI:30013"/>
        <dbReference type="ChEBI" id="CHEBI:30616"/>
        <dbReference type="ChEBI" id="CHEBI:61977"/>
        <dbReference type="ChEBI" id="CHEBI:456216"/>
        <dbReference type="EC" id="2.7.11.1"/>
    </reaction>
</comment>
<dbReference type="InterPro" id="IPR001611">
    <property type="entry name" value="Leu-rich_rpt"/>
</dbReference>
<keyword evidence="4" id="KW-1003">Cell membrane</keyword>
<feature type="signal peptide" evidence="23">
    <location>
        <begin position="1"/>
        <end position="27"/>
    </location>
</feature>
<dbReference type="Gene3D" id="1.10.510.10">
    <property type="entry name" value="Transferase(Phosphotransferase) domain 1"/>
    <property type="match status" value="1"/>
</dbReference>
<evidence type="ECO:0000256" key="3">
    <source>
        <dbReference type="ARBA" id="ARBA00012513"/>
    </source>
</evidence>
<dbReference type="AlphaFoldDB" id="A0AAV3QZ78"/>
<keyword evidence="26" id="KW-1185">Reference proteome</keyword>
<evidence type="ECO:0000313" key="26">
    <source>
        <dbReference type="Proteomes" id="UP001454036"/>
    </source>
</evidence>
<dbReference type="InterPro" id="IPR032675">
    <property type="entry name" value="LRR_dom_sf"/>
</dbReference>
<comment type="catalytic activity">
    <reaction evidence="20">
        <text>L-seryl-[protein] + ATP = O-phospho-L-seryl-[protein] + ADP + H(+)</text>
        <dbReference type="Rhea" id="RHEA:17989"/>
        <dbReference type="Rhea" id="RHEA-COMP:9863"/>
        <dbReference type="Rhea" id="RHEA-COMP:11604"/>
        <dbReference type="ChEBI" id="CHEBI:15378"/>
        <dbReference type="ChEBI" id="CHEBI:29999"/>
        <dbReference type="ChEBI" id="CHEBI:30616"/>
        <dbReference type="ChEBI" id="CHEBI:83421"/>
        <dbReference type="ChEBI" id="CHEBI:456216"/>
        <dbReference type="EC" id="2.7.11.1"/>
    </reaction>
</comment>
<keyword evidence="16 22" id="KW-0472">Membrane</keyword>
<dbReference type="Gene3D" id="3.80.10.10">
    <property type="entry name" value="Ribonuclease Inhibitor"/>
    <property type="match status" value="4"/>
</dbReference>
<name>A0AAV3QZ78_LITER</name>
<dbReference type="FunFam" id="1.10.510.10:FF:000358">
    <property type="entry name" value="Putative leucine-rich repeat receptor-like serine/threonine-protein kinase"/>
    <property type="match status" value="1"/>
</dbReference>
<dbReference type="SUPFAM" id="SSF52058">
    <property type="entry name" value="L domain-like"/>
    <property type="match status" value="2"/>
</dbReference>
<dbReference type="GO" id="GO:0004674">
    <property type="term" value="F:protein serine/threonine kinase activity"/>
    <property type="evidence" value="ECO:0007669"/>
    <property type="project" value="UniProtKB-KW"/>
</dbReference>
<dbReference type="GO" id="GO:0033612">
    <property type="term" value="F:receptor serine/threonine kinase binding"/>
    <property type="evidence" value="ECO:0007669"/>
    <property type="project" value="TreeGrafter"/>
</dbReference>
<protein>
    <recommendedName>
        <fullName evidence="3">non-specific serine/threonine protein kinase</fullName>
        <ecNumber evidence="3">2.7.11.1</ecNumber>
    </recommendedName>
</protein>
<feature type="domain" description="Protein kinase" evidence="24">
    <location>
        <begin position="699"/>
        <end position="979"/>
    </location>
</feature>
<dbReference type="InterPro" id="IPR013210">
    <property type="entry name" value="LRR_N_plant-typ"/>
</dbReference>
<keyword evidence="17" id="KW-0675">Receptor</keyword>
<comment type="similarity">
    <text evidence="2">Belongs to the protein kinase superfamily. Ser/Thr protein kinase family.</text>
</comment>
<keyword evidence="6" id="KW-0597">Phosphoprotein</keyword>
<dbReference type="Pfam" id="PF08263">
    <property type="entry name" value="LRRNT_2"/>
    <property type="match status" value="1"/>
</dbReference>
<evidence type="ECO:0000256" key="4">
    <source>
        <dbReference type="ARBA" id="ARBA00022475"/>
    </source>
</evidence>
<evidence type="ECO:0000256" key="23">
    <source>
        <dbReference type="SAM" id="SignalP"/>
    </source>
</evidence>
<dbReference type="InterPro" id="IPR008271">
    <property type="entry name" value="Ser/Thr_kinase_AS"/>
</dbReference>
<dbReference type="GO" id="GO:0005524">
    <property type="term" value="F:ATP binding"/>
    <property type="evidence" value="ECO:0007669"/>
    <property type="project" value="UniProtKB-UniRule"/>
</dbReference>
<evidence type="ECO:0000256" key="15">
    <source>
        <dbReference type="ARBA" id="ARBA00022989"/>
    </source>
</evidence>
<dbReference type="PROSITE" id="PS00108">
    <property type="entry name" value="PROTEIN_KINASE_ST"/>
    <property type="match status" value="1"/>
</dbReference>
<dbReference type="EC" id="2.7.11.1" evidence="3"/>
<dbReference type="InterPro" id="IPR017441">
    <property type="entry name" value="Protein_kinase_ATP_BS"/>
</dbReference>
<dbReference type="PANTHER" id="PTHR48056">
    <property type="entry name" value="LRR RECEPTOR-LIKE SERINE/THREONINE-PROTEIN KINASE-RELATED"/>
    <property type="match status" value="1"/>
</dbReference>
<feature type="binding site" evidence="21">
    <location>
        <position position="726"/>
    </location>
    <ligand>
        <name>ATP</name>
        <dbReference type="ChEBI" id="CHEBI:30616"/>
    </ligand>
</feature>
<dbReference type="SUPFAM" id="SSF56112">
    <property type="entry name" value="Protein kinase-like (PK-like)"/>
    <property type="match status" value="1"/>
</dbReference>
<proteinExistence type="inferred from homology"/>
<dbReference type="FunFam" id="3.80.10.10:FF:000095">
    <property type="entry name" value="LRR receptor-like serine/threonine-protein kinase GSO1"/>
    <property type="match status" value="2"/>
</dbReference>
<evidence type="ECO:0000256" key="9">
    <source>
        <dbReference type="ARBA" id="ARBA00022692"/>
    </source>
</evidence>
<evidence type="ECO:0000256" key="10">
    <source>
        <dbReference type="ARBA" id="ARBA00022729"/>
    </source>
</evidence>
<keyword evidence="9 22" id="KW-0812">Transmembrane</keyword>
<gene>
    <name evidence="25" type="ORF">LIER_23517</name>
</gene>
<evidence type="ECO:0000256" key="19">
    <source>
        <dbReference type="ARBA" id="ARBA00047899"/>
    </source>
</evidence>
<dbReference type="SMART" id="SM00220">
    <property type="entry name" value="S_TKc"/>
    <property type="match status" value="1"/>
</dbReference>
<dbReference type="InterPro" id="IPR003591">
    <property type="entry name" value="Leu-rich_rpt_typical-subtyp"/>
</dbReference>
<organism evidence="25 26">
    <name type="scientific">Lithospermum erythrorhizon</name>
    <name type="common">Purple gromwell</name>
    <name type="synonym">Lithospermum officinale var. erythrorhizon</name>
    <dbReference type="NCBI Taxonomy" id="34254"/>
    <lineage>
        <taxon>Eukaryota</taxon>
        <taxon>Viridiplantae</taxon>
        <taxon>Streptophyta</taxon>
        <taxon>Embryophyta</taxon>
        <taxon>Tracheophyta</taxon>
        <taxon>Spermatophyta</taxon>
        <taxon>Magnoliopsida</taxon>
        <taxon>eudicotyledons</taxon>
        <taxon>Gunneridae</taxon>
        <taxon>Pentapetalae</taxon>
        <taxon>asterids</taxon>
        <taxon>lamiids</taxon>
        <taxon>Boraginales</taxon>
        <taxon>Boraginaceae</taxon>
        <taxon>Boraginoideae</taxon>
        <taxon>Lithospermeae</taxon>
        <taxon>Lithospermum</taxon>
    </lineage>
</organism>
<keyword evidence="13" id="KW-0418">Kinase</keyword>
<dbReference type="Pfam" id="PF00560">
    <property type="entry name" value="LRR_1"/>
    <property type="match status" value="5"/>
</dbReference>
<dbReference type="Gene3D" id="3.30.200.20">
    <property type="entry name" value="Phosphorylase Kinase, domain 1"/>
    <property type="match status" value="1"/>
</dbReference>
<evidence type="ECO:0000259" key="24">
    <source>
        <dbReference type="PROSITE" id="PS50011"/>
    </source>
</evidence>
<keyword evidence="18" id="KW-0325">Glycoprotein</keyword>
<evidence type="ECO:0000313" key="25">
    <source>
        <dbReference type="EMBL" id="GAA0168924.1"/>
    </source>
</evidence>
<evidence type="ECO:0000256" key="16">
    <source>
        <dbReference type="ARBA" id="ARBA00023136"/>
    </source>
</evidence>
<evidence type="ECO:0000256" key="8">
    <source>
        <dbReference type="ARBA" id="ARBA00022679"/>
    </source>
</evidence>
<accession>A0AAV3QZ78</accession>
<keyword evidence="12 21" id="KW-0547">Nucleotide-binding</keyword>
<evidence type="ECO:0000256" key="2">
    <source>
        <dbReference type="ARBA" id="ARBA00008684"/>
    </source>
</evidence>
<evidence type="ECO:0000256" key="1">
    <source>
        <dbReference type="ARBA" id="ARBA00004162"/>
    </source>
</evidence>
<evidence type="ECO:0000256" key="18">
    <source>
        <dbReference type="ARBA" id="ARBA00023180"/>
    </source>
</evidence>
<keyword evidence="8" id="KW-0808">Transferase</keyword>
<dbReference type="GO" id="GO:0006952">
    <property type="term" value="P:defense response"/>
    <property type="evidence" value="ECO:0007669"/>
    <property type="project" value="UniProtKB-ARBA"/>
</dbReference>
<evidence type="ECO:0000256" key="5">
    <source>
        <dbReference type="ARBA" id="ARBA00022527"/>
    </source>
</evidence>
<dbReference type="FunFam" id="3.80.10.10:FF:000129">
    <property type="entry name" value="Leucine-rich repeat receptor-like kinase"/>
    <property type="match status" value="1"/>
</dbReference>
<feature type="transmembrane region" description="Helical" evidence="22">
    <location>
        <begin position="643"/>
        <end position="667"/>
    </location>
</feature>
<sequence>MSTLNSFIHFATTILCVLNSLVIMCSSQSIDQDALLSFKNHLISDSFNYLSHNWSSRTSVCSWIGISCGTNQRVTSLNLTNFGLEGTISPHLGNLTFLKSLDISNNNFSGFIPPNVLNISSLEVANVSFNSLSGSLPLEPCGSMQQLYLDHNELSGPFPSYVLGCKNLQVLLMNVNEFVGGIPKEVSNMTRLRYLNLANNMFIGELPVELASLELEDLTIFSCNLSGPIPPAIFNMSSLVTLILANNNFSGYLPLDLGNGLPNLRRFFLSMNSLRGRIPSSIGNASSLEHLGMSINFLHGPVPLSLGNLKSLRSLELGLNNLTGDVINGEMKFLTSLTNCRNLELMELSENNFKGRLPSSIGNFSDSLTIFNIFGAQVRGPIPSTIANLRSVHGIYLDSNELTGHIPTSIGSMKQLDRIYLMHNRLEGKIPQSFCQLNNLWDLYLSDNVLSGSIPECLADIQSLRRIYLDSNRFNSSIPMNFWSLYDLTNLNLSSNLLIGSLPLEIQKLDQLRELSLSWNKFSGDIPSSISSFQSLVYLSLEHNDFQGSIPQSWANALSLEYLDLSSNKLTGKIPESLQDLRYLKYLNVSFNQLEGAIPNGGSFTNFTTLSFMHNYALCGEARFQVPQCEEVAKSNSSLKSSLLKYLLIPCASLAIFLLLITGFLFLKRRKQKLNGTIEPFLSWNEMSYKRILHATDNLSEINLLGSGGSGSVYKGILNGLEIAVKVFHLQYAELSAKSFNVECKILSNVRHRNLVRIISSCSKIDFKALVLEYMPNGSLEKWLYSHTEKLNLLQRLNIAIDIAEALKYLHHEHTVQIVHCDIKPSNVLLDEDMVAHVCDFGISKLFYKRGCIDQTKTLATIGYISPEFGTEGIVSTRGDVYSYGILLLEMFTGKKPTSEMFGEGMSLKDWVYNSLHGYAILDVIDPQLSVEEDMNFTAIKQSITFIFYLAMDCLSNSPHDRIHMREVVTRLDKVKAIFQASY</sequence>
<dbReference type="GO" id="GO:0005886">
    <property type="term" value="C:plasma membrane"/>
    <property type="evidence" value="ECO:0007669"/>
    <property type="project" value="UniProtKB-SubCell"/>
</dbReference>
<comment type="caution">
    <text evidence="25">The sequence shown here is derived from an EMBL/GenBank/DDBJ whole genome shotgun (WGS) entry which is preliminary data.</text>
</comment>
<evidence type="ECO:0000256" key="11">
    <source>
        <dbReference type="ARBA" id="ARBA00022737"/>
    </source>
</evidence>
<keyword evidence="15 22" id="KW-1133">Transmembrane helix</keyword>
<dbReference type="Proteomes" id="UP001454036">
    <property type="component" value="Unassembled WGS sequence"/>
</dbReference>
<evidence type="ECO:0000256" key="17">
    <source>
        <dbReference type="ARBA" id="ARBA00023170"/>
    </source>
</evidence>
<comment type="subcellular location">
    <subcellularLocation>
        <location evidence="1">Cell membrane</location>
        <topology evidence="1">Single-pass membrane protein</topology>
    </subcellularLocation>
</comment>
<dbReference type="InterPro" id="IPR050647">
    <property type="entry name" value="Plant_LRR-RLKs"/>
</dbReference>
<evidence type="ECO:0000256" key="7">
    <source>
        <dbReference type="ARBA" id="ARBA00022614"/>
    </source>
</evidence>
<dbReference type="EMBL" id="BAABME010006646">
    <property type="protein sequence ID" value="GAA0168924.1"/>
    <property type="molecule type" value="Genomic_DNA"/>
</dbReference>
<evidence type="ECO:0000256" key="22">
    <source>
        <dbReference type="SAM" id="Phobius"/>
    </source>
</evidence>
<feature type="chain" id="PRO_5043539718" description="non-specific serine/threonine protein kinase" evidence="23">
    <location>
        <begin position="28"/>
        <end position="983"/>
    </location>
</feature>
<dbReference type="PROSITE" id="PS00107">
    <property type="entry name" value="PROTEIN_KINASE_ATP"/>
    <property type="match status" value="1"/>
</dbReference>
<keyword evidence="7" id="KW-0433">Leucine-rich repeat</keyword>
<keyword evidence="5" id="KW-0723">Serine/threonine-protein kinase</keyword>
<evidence type="ECO:0000256" key="14">
    <source>
        <dbReference type="ARBA" id="ARBA00022840"/>
    </source>
</evidence>
<evidence type="ECO:0000256" key="6">
    <source>
        <dbReference type="ARBA" id="ARBA00022553"/>
    </source>
</evidence>
<evidence type="ECO:0000256" key="13">
    <source>
        <dbReference type="ARBA" id="ARBA00022777"/>
    </source>
</evidence>
<evidence type="ECO:0000256" key="21">
    <source>
        <dbReference type="PROSITE-ProRule" id="PRU10141"/>
    </source>
</evidence>